<proteinExistence type="predicted"/>
<sequence>MGIILEPNISRVFLIPNAGCPGCTTSAESFMVLNLESPEVIYILTNFTSVKNITSKLGKDVIESFNVHLDTENIFYTNGVITPYPIIYHIEGGRITKSDTVSPYSPNSIASLELHINE</sequence>
<dbReference type="Proteomes" id="UP000658258">
    <property type="component" value="Unassembled WGS sequence"/>
</dbReference>
<evidence type="ECO:0000313" key="1">
    <source>
        <dbReference type="EMBL" id="GHE66382.1"/>
    </source>
</evidence>
<dbReference type="EMBL" id="BNAG01000003">
    <property type="protein sequence ID" value="GHE66382.1"/>
    <property type="molecule type" value="Genomic_DNA"/>
</dbReference>
<reference evidence="2" key="1">
    <citation type="journal article" date="2019" name="Int. J. Syst. Evol. Microbiol.">
        <title>The Global Catalogue of Microorganisms (GCM) 10K type strain sequencing project: providing services to taxonomists for standard genome sequencing and annotation.</title>
        <authorList>
            <consortium name="The Broad Institute Genomics Platform"/>
            <consortium name="The Broad Institute Genome Sequencing Center for Infectious Disease"/>
            <person name="Wu L."/>
            <person name="Ma J."/>
        </authorList>
    </citation>
    <scope>NUCLEOTIDE SEQUENCE [LARGE SCALE GENOMIC DNA]</scope>
    <source>
        <strain evidence="2">CGMCC 1.15111</strain>
    </source>
</reference>
<comment type="caution">
    <text evidence="1">The sequence shown here is derived from an EMBL/GenBank/DDBJ whole genome shotgun (WGS) entry which is preliminary data.</text>
</comment>
<gene>
    <name evidence="1" type="ORF">GCM10011340_22100</name>
</gene>
<organism evidence="1 2">
    <name type="scientific">Roseivirga thermotolerans</name>
    <dbReference type="NCBI Taxonomy" id="1758176"/>
    <lineage>
        <taxon>Bacteria</taxon>
        <taxon>Pseudomonadati</taxon>
        <taxon>Bacteroidota</taxon>
        <taxon>Cytophagia</taxon>
        <taxon>Cytophagales</taxon>
        <taxon>Roseivirgaceae</taxon>
        <taxon>Roseivirga</taxon>
    </lineage>
</organism>
<protein>
    <submittedName>
        <fullName evidence="1">Uncharacterized protein</fullName>
    </submittedName>
</protein>
<keyword evidence="2" id="KW-1185">Reference proteome</keyword>
<name>A0ABQ3IB37_9BACT</name>
<accession>A0ABQ3IB37</accession>
<evidence type="ECO:0000313" key="2">
    <source>
        <dbReference type="Proteomes" id="UP000658258"/>
    </source>
</evidence>